<accession>A0A495BB12</accession>
<dbReference type="InterPro" id="IPR053136">
    <property type="entry name" value="UTP_pyrophosphatase-like"/>
</dbReference>
<evidence type="ECO:0000313" key="3">
    <source>
        <dbReference type="Proteomes" id="UP000279384"/>
    </source>
</evidence>
<evidence type="ECO:0000259" key="1">
    <source>
        <dbReference type="Pfam" id="PF01863"/>
    </source>
</evidence>
<dbReference type="Proteomes" id="UP000279384">
    <property type="component" value="Unassembled WGS sequence"/>
</dbReference>
<evidence type="ECO:0000313" key="2">
    <source>
        <dbReference type="EMBL" id="RKQ58067.1"/>
    </source>
</evidence>
<feature type="domain" description="YgjP-like metallopeptidase" evidence="1">
    <location>
        <begin position="28"/>
        <end position="229"/>
    </location>
</feature>
<dbReference type="RefSeq" id="WP_120810905.1">
    <property type="nucleotide sequence ID" value="NZ_RBID01000015.1"/>
</dbReference>
<dbReference type="AlphaFoldDB" id="A0A495BB12"/>
<dbReference type="InterPro" id="IPR002725">
    <property type="entry name" value="YgjP-like_metallopeptidase"/>
</dbReference>
<sequence length="237" mass="26434">MNAKHALLSLQLPQGAVTVRLIRRARQSVGIRIKDGAVELIAPPAVPLAYLHEVLASKRDWIARHLARHHAEQGERALTQGQVLLGGESYRLHCVAASRHQAQLVGDTLHLAGPMLEQPARLAASVVGYLQREARQRFAARLAQWQPRAARSLTGWGLSSARTRWGSCTGKGVVRLNWRLVQAPESVLDYVIAHELAHLLHMNHSPAFWAEVGRLYPGWHGARQWLKQHGDSLFRYG</sequence>
<comment type="caution">
    <text evidence="2">The sequence shown here is derived from an EMBL/GenBank/DDBJ whole genome shotgun (WGS) entry which is preliminary data.</text>
</comment>
<dbReference type="CDD" id="cd07344">
    <property type="entry name" value="M48_yhfN_like"/>
    <property type="match status" value="1"/>
</dbReference>
<name>A0A495BB12_VOGIN</name>
<proteinExistence type="predicted"/>
<gene>
    <name evidence="2" type="ORF">C8E02_2381</name>
</gene>
<dbReference type="PANTHER" id="PTHR30399:SF1">
    <property type="entry name" value="UTP PYROPHOSPHATASE"/>
    <property type="match status" value="1"/>
</dbReference>
<reference evidence="2 3" key="1">
    <citation type="submission" date="2018-10" db="EMBL/GenBank/DDBJ databases">
        <title>Genomic Encyclopedia of Type Strains, Phase IV (KMG-IV): sequencing the most valuable type-strain genomes for metagenomic binning, comparative biology and taxonomic classification.</title>
        <authorList>
            <person name="Goeker M."/>
        </authorList>
    </citation>
    <scope>NUCLEOTIDE SEQUENCE [LARGE SCALE GENOMIC DNA]</scope>
    <source>
        <strain evidence="2 3">DSM 3303</strain>
    </source>
</reference>
<dbReference type="PANTHER" id="PTHR30399">
    <property type="entry name" value="UNCHARACTERIZED PROTEIN YGJP"/>
    <property type="match status" value="1"/>
</dbReference>
<dbReference type="Gene3D" id="3.30.2010.10">
    <property type="entry name" value="Metalloproteases ('zincins'), catalytic domain"/>
    <property type="match status" value="1"/>
</dbReference>
<dbReference type="Pfam" id="PF01863">
    <property type="entry name" value="YgjP-like"/>
    <property type="match status" value="1"/>
</dbReference>
<organism evidence="2 3">
    <name type="scientific">Vogesella indigofera</name>
    <name type="common">Pseudomonas indigofera</name>
    <dbReference type="NCBI Taxonomy" id="45465"/>
    <lineage>
        <taxon>Bacteria</taxon>
        <taxon>Pseudomonadati</taxon>
        <taxon>Pseudomonadota</taxon>
        <taxon>Betaproteobacteria</taxon>
        <taxon>Neisseriales</taxon>
        <taxon>Chromobacteriaceae</taxon>
        <taxon>Vogesella</taxon>
    </lineage>
</organism>
<protein>
    <recommendedName>
        <fullName evidence="1">YgjP-like metallopeptidase domain-containing protein</fullName>
    </recommendedName>
</protein>
<dbReference type="EMBL" id="RBID01000015">
    <property type="protein sequence ID" value="RKQ58067.1"/>
    <property type="molecule type" value="Genomic_DNA"/>
</dbReference>